<evidence type="ECO:0000313" key="3">
    <source>
        <dbReference type="EMBL" id="MDQ1098774.1"/>
    </source>
</evidence>
<keyword evidence="1 2" id="KW-0732">Signal</keyword>
<dbReference type="EMBL" id="JAUTAL010000001">
    <property type="protein sequence ID" value="MDQ1098774.1"/>
    <property type="molecule type" value="Genomic_DNA"/>
</dbReference>
<comment type="caution">
    <text evidence="3">The sequence shown here is derived from an EMBL/GenBank/DDBJ whole genome shotgun (WGS) entry which is preliminary data.</text>
</comment>
<dbReference type="Proteomes" id="UP001225072">
    <property type="component" value="Unassembled WGS sequence"/>
</dbReference>
<evidence type="ECO:0000256" key="1">
    <source>
        <dbReference type="ARBA" id="ARBA00022729"/>
    </source>
</evidence>
<evidence type="ECO:0000313" key="4">
    <source>
        <dbReference type="Proteomes" id="UP001225072"/>
    </source>
</evidence>
<dbReference type="NCBIfam" id="TIGR04183">
    <property type="entry name" value="Por_Secre_tail"/>
    <property type="match status" value="1"/>
</dbReference>
<feature type="chain" id="PRO_5047414517" description="T9SS C-terminal target domain-containing protein" evidence="2">
    <location>
        <begin position="20"/>
        <end position="673"/>
    </location>
</feature>
<dbReference type="InterPro" id="IPR026444">
    <property type="entry name" value="Secre_tail"/>
</dbReference>
<keyword evidence="4" id="KW-1185">Reference proteome</keyword>
<dbReference type="RefSeq" id="WP_307453267.1">
    <property type="nucleotide sequence ID" value="NZ_JAUTAL010000001.1"/>
</dbReference>
<name>A0ABU0TP03_9FLAO</name>
<organism evidence="3 4">
    <name type="scientific">Chryseobacterium camelliae</name>
    <dbReference type="NCBI Taxonomy" id="1265445"/>
    <lineage>
        <taxon>Bacteria</taxon>
        <taxon>Pseudomonadati</taxon>
        <taxon>Bacteroidota</taxon>
        <taxon>Flavobacteriia</taxon>
        <taxon>Flavobacteriales</taxon>
        <taxon>Weeksellaceae</taxon>
        <taxon>Chryseobacterium group</taxon>
        <taxon>Chryseobacterium</taxon>
    </lineage>
</organism>
<evidence type="ECO:0008006" key="5">
    <source>
        <dbReference type="Google" id="ProtNLM"/>
    </source>
</evidence>
<accession>A0ABU0TP03</accession>
<feature type="signal peptide" evidence="2">
    <location>
        <begin position="1"/>
        <end position="19"/>
    </location>
</feature>
<proteinExistence type="predicted"/>
<protein>
    <recommendedName>
        <fullName evidence="5">T9SS C-terminal target domain-containing protein</fullName>
    </recommendedName>
</protein>
<gene>
    <name evidence="3" type="ORF">QE404_003921</name>
</gene>
<sequence length="673" mass="72647">MRKSLFAIGLLAAGYSVQAQNILCHVDTNANMYVSKGTLVYSGGGMQMKGNGRIENHGNIMVSGSSSDSFKTIDASNADKTESNGGNNFVNVINEPTSYATYNTNSSTATPSYTYGQLFITGIPQSNITGIVDQQYRAVNHGAYQQVGLPFYAKTLSTLNTELGKTFSGVRGSGNDVLQWNNDNVVFNHFTNLTYRLGIDSPLYAYYILGGTNLDVSNTTRTLKGRPYSDTSGTSVTLSGAGANVSFGTGGSNVNQYNEKYWSYVQDGFHIAAGGTAWQGNYGKNIYQFSNPFLTNLDLRWIATNESATNGDGINLSNIQAVRFEVSGVQYSNTNNGGGGASSYKFVSFASNLPAGSPSTGGSATVPTGDLDYLVVRPMSTFVIKMKDNTVANQVLNFNNLRRFNYFSRATGTDYGVSASKSSTSGATVKQLGVIGLDANGNEVARTYYVVYPNATTGHSSNALTQISSTSGSILGTFEEAPTGGYDYNYTNQYWLYINEANENNFQGKNIKLVNYDLSKIKSYKFEIRENAELVANGTHQLSTGIGFYYKTPSGTAQAAVQGGVVPVSDAEFDLFYGAPNNAALAVDNTSVKPSRTMVVYNPDITNYIVRFDPNWKKADIEVYDMSGKLVISKKAVSTSKDFVIELDNALKNSYVVKIVSDKGETVNTKILK</sequence>
<reference evidence="3 4" key="1">
    <citation type="submission" date="2023-07" db="EMBL/GenBank/DDBJ databases">
        <title>Functional and genomic diversity of the sorghum phyllosphere microbiome.</title>
        <authorList>
            <person name="Shade A."/>
        </authorList>
    </citation>
    <scope>NUCLEOTIDE SEQUENCE [LARGE SCALE GENOMIC DNA]</scope>
    <source>
        <strain evidence="3 4">SORGH_AS_1064</strain>
    </source>
</reference>
<evidence type="ECO:0000256" key="2">
    <source>
        <dbReference type="SAM" id="SignalP"/>
    </source>
</evidence>